<dbReference type="InterPro" id="IPR058805">
    <property type="entry name" value="SpaO_FliMN_C_rel"/>
</dbReference>
<gene>
    <name evidence="4" type="primary">spao3</name>
    <name evidence="4" type="ORF">BN437_1628</name>
</gene>
<reference evidence="4 5" key="1">
    <citation type="submission" date="2012-11" db="EMBL/GenBank/DDBJ databases">
        <authorList>
            <person name="Linke B."/>
        </authorList>
    </citation>
    <scope>NUCLEOTIDE SEQUENCE [LARGE SCALE GENOMIC DNA]</scope>
    <source>
        <strain evidence="5">CFBP 1232</strain>
    </source>
</reference>
<evidence type="ECO:0000259" key="2">
    <source>
        <dbReference type="Pfam" id="PF01052"/>
    </source>
</evidence>
<comment type="caution">
    <text evidence="4">The sequence shown here is derived from an EMBL/GenBank/DDBJ whole genome shotgun (WGS) entry which is preliminary data.</text>
</comment>
<dbReference type="PANTHER" id="PTHR30034">
    <property type="entry name" value="FLAGELLAR MOTOR SWITCH PROTEIN FLIM"/>
    <property type="match status" value="1"/>
</dbReference>
<dbReference type="GO" id="GO:0050918">
    <property type="term" value="P:positive chemotaxis"/>
    <property type="evidence" value="ECO:0007669"/>
    <property type="project" value="TreeGrafter"/>
</dbReference>
<dbReference type="Gene3D" id="2.30.330.10">
    <property type="entry name" value="SpoA-like"/>
    <property type="match status" value="1"/>
</dbReference>
<dbReference type="RefSeq" id="WP_004157284.1">
    <property type="nucleotide sequence ID" value="NZ_BAYW01000002.1"/>
</dbReference>
<dbReference type="PANTHER" id="PTHR30034:SF5">
    <property type="entry name" value="SECRETION SYSTEM APPARATUS PROTEIN SSAQ"/>
    <property type="match status" value="1"/>
</dbReference>
<feature type="domain" description="Flagellar motor switch protein FliN-like C-terminal" evidence="2">
    <location>
        <begin position="225"/>
        <end position="294"/>
    </location>
</feature>
<sequence>MSLRRHLRQVNRGQRALELLKNKHVGSEVIDLSSEGRYLQLLLKNDFEVQNEILINVDDWLQEMAHPLPGIPWHQVPLSYLIRWLKSLNLSFILKAKEWNVEKIELAHTSLPKKILCLPAKPCPLLCLNWTEDENSTLRSWHLKQYCITFIIDIHLGRSQLPILLIVDMAVGDLLLIQHQSASLRIGKIKLYHLSLNDNKEVAVLEKFTDGYDECRDEDETLNRWSDLPIEIEFVLDSKSVTLAELDTIEPGTLFPLNDCAEQRVKIYLNRKFFARGELVALDNGNLAVEIKQVNTVSVDDMDIYNA</sequence>
<name>A0A830ZZI6_ERWAM</name>
<organism evidence="4 5">
    <name type="scientific">Erwinia amylovora NBRC 12687 = CFBP 1232</name>
    <dbReference type="NCBI Taxonomy" id="1219359"/>
    <lineage>
        <taxon>Bacteria</taxon>
        <taxon>Pseudomonadati</taxon>
        <taxon>Pseudomonadota</taxon>
        <taxon>Gammaproteobacteria</taxon>
        <taxon>Enterobacterales</taxon>
        <taxon>Erwiniaceae</taxon>
        <taxon>Erwinia</taxon>
    </lineage>
</organism>
<dbReference type="Pfam" id="PF26304">
    <property type="entry name" value="FliMN_C_rel"/>
    <property type="match status" value="1"/>
</dbReference>
<evidence type="ECO:0000313" key="4">
    <source>
        <dbReference type="EMBL" id="CCO93563.1"/>
    </source>
</evidence>
<comment type="similarity">
    <text evidence="1">Belongs to the FliN/MopA/SpaO family.</text>
</comment>
<dbReference type="GeneID" id="97605862"/>
<accession>A0A830ZZI6</accession>
<dbReference type="Pfam" id="PF01052">
    <property type="entry name" value="FliMN_C"/>
    <property type="match status" value="1"/>
</dbReference>
<proteinExistence type="inferred from homology"/>
<dbReference type="EMBL" id="CAPB01000012">
    <property type="protein sequence ID" value="CCO93563.1"/>
    <property type="molecule type" value="Genomic_DNA"/>
</dbReference>
<dbReference type="AlphaFoldDB" id="A0A830ZZI6"/>
<evidence type="ECO:0000256" key="1">
    <source>
        <dbReference type="ARBA" id="ARBA00009226"/>
    </source>
</evidence>
<evidence type="ECO:0000313" key="5">
    <source>
        <dbReference type="Proteomes" id="UP000013111"/>
    </source>
</evidence>
<dbReference type="InterPro" id="IPR036429">
    <property type="entry name" value="SpoA-like_sf"/>
</dbReference>
<protein>
    <submittedName>
        <fullName evidence="4">Surface presentation of antigens protein SpaO</fullName>
    </submittedName>
</protein>
<feature type="domain" description="SpaO FliM/N C-terminal related" evidence="3">
    <location>
        <begin position="150"/>
        <end position="204"/>
    </location>
</feature>
<evidence type="ECO:0000259" key="3">
    <source>
        <dbReference type="Pfam" id="PF26304"/>
    </source>
</evidence>
<dbReference type="InterPro" id="IPR001543">
    <property type="entry name" value="FliN-like_C"/>
</dbReference>
<dbReference type="GO" id="GO:0071978">
    <property type="term" value="P:bacterial-type flagellum-dependent swarming motility"/>
    <property type="evidence" value="ECO:0007669"/>
    <property type="project" value="TreeGrafter"/>
</dbReference>
<dbReference type="SUPFAM" id="SSF101801">
    <property type="entry name" value="Surface presentation of antigens (SPOA)"/>
    <property type="match status" value="1"/>
</dbReference>
<dbReference type="Proteomes" id="UP000013111">
    <property type="component" value="Unassembled WGS sequence"/>
</dbReference>
<reference evidence="4 5" key="2">
    <citation type="submission" date="2013-04" db="EMBL/GenBank/DDBJ databases">
        <title>Comparative genomics of 12 strains of Erwinia amylovora identifies a pan-genome with a large conserved core and provides insights into host specificity.</title>
        <authorList>
            <person name="Mann R.A."/>
            <person name="Smits T.H.M."/>
            <person name="Buehlmann A."/>
            <person name="Blom J."/>
            <person name="Goesmann A."/>
            <person name="Frey J.E."/>
            <person name="Plummer K.M."/>
            <person name="Beer S.V."/>
            <person name="Luck J."/>
            <person name="Duffy B."/>
            <person name="Rodoni B."/>
        </authorList>
    </citation>
    <scope>NUCLEOTIDE SEQUENCE [LARGE SCALE GENOMIC DNA]</scope>
    <source>
        <strain evidence="5">CFBP 1232</strain>
    </source>
</reference>